<reference evidence="1" key="1">
    <citation type="submission" date="2020-03" db="EMBL/GenBank/DDBJ databases">
        <title>The deep terrestrial virosphere.</title>
        <authorList>
            <person name="Holmfeldt K."/>
            <person name="Nilsson E."/>
            <person name="Simone D."/>
            <person name="Lopez-Fernandez M."/>
            <person name="Wu X."/>
            <person name="de Brujin I."/>
            <person name="Lundin D."/>
            <person name="Andersson A."/>
            <person name="Bertilsson S."/>
            <person name="Dopson M."/>
        </authorList>
    </citation>
    <scope>NUCLEOTIDE SEQUENCE</scope>
    <source>
        <strain evidence="1">TM448B01937</strain>
    </source>
</reference>
<accession>A0A6M3XQZ0</accession>
<gene>
    <name evidence="1" type="ORF">TM448B01937_0009</name>
</gene>
<name>A0A6M3XQZ0_9ZZZZ</name>
<evidence type="ECO:0000313" key="1">
    <source>
        <dbReference type="EMBL" id="QJI00391.1"/>
    </source>
</evidence>
<sequence>MPRAFYAPFSTIHKEIELNLLDNSIPYLNIIAPRGISKSTMAEIKALHHLFVENPKQSKLVVFISKTQTESVRRLHAIKDVIEYSPEFRQIHGYHGQHKAKVWRNDIVIFDSGNAIICKGTGQMIRGLKIGDTRPTLIFLDDPEDENNTKTSEAMEMNLKWLLQGAIPSLDKRGGRIVVIGTPLHERCIVMTLREMSNWKTLKYSYIYIDEHGDEQSIWKEMKGVEELLLEKKSLEDVGRVSIWYKERMCQIIADEEQIFKPSYFRYYEGEVDFDHYNRAFIKLIQKDGEIFIDPQIVPVNIYMGIDPASSISTTANFSVIMPVAIDDKDNKYILPHFRKRIPPMELGDAIIDYFIKYKPIRARIESTGYQEMLRQYVRKRCQELEIYIPGLEIKEMPRDSKNRRIESMQPEFARGKIFMRKDMQALKDELLLYPRSKFDDILDGLYLALKNIIIAKHQIALKPKFVDYRRKQSVESWLTA</sequence>
<organism evidence="1">
    <name type="scientific">viral metagenome</name>
    <dbReference type="NCBI Taxonomy" id="1070528"/>
    <lineage>
        <taxon>unclassified sequences</taxon>
        <taxon>metagenomes</taxon>
        <taxon>organismal metagenomes</taxon>
    </lineage>
</organism>
<dbReference type="AlphaFoldDB" id="A0A6M3XQZ0"/>
<dbReference type="Gene3D" id="3.40.50.300">
    <property type="entry name" value="P-loop containing nucleotide triphosphate hydrolases"/>
    <property type="match status" value="1"/>
</dbReference>
<protein>
    <submittedName>
        <fullName evidence="1">Putative terminase</fullName>
    </submittedName>
</protein>
<dbReference type="EMBL" id="MT144848">
    <property type="protein sequence ID" value="QJI00391.1"/>
    <property type="molecule type" value="Genomic_DNA"/>
</dbReference>
<proteinExistence type="predicted"/>
<dbReference type="Gene3D" id="3.30.420.240">
    <property type="match status" value="1"/>
</dbReference>
<dbReference type="InterPro" id="IPR027417">
    <property type="entry name" value="P-loop_NTPase"/>
</dbReference>